<name>A0A1I3M0U3_9BACL</name>
<evidence type="ECO:0000313" key="2">
    <source>
        <dbReference type="Proteomes" id="UP000199545"/>
    </source>
</evidence>
<sequence length="60" mass="7295">MDHLLSTEFISEYHFEPYQECHVSPLVFRKYVSPFYYKGRGGFFAKETRNLRIFITHIFT</sequence>
<dbReference type="Proteomes" id="UP000199545">
    <property type="component" value="Unassembled WGS sequence"/>
</dbReference>
<organism evidence="1 2">
    <name type="scientific">Thermoflavimicrobium dichotomicum</name>
    <dbReference type="NCBI Taxonomy" id="46223"/>
    <lineage>
        <taxon>Bacteria</taxon>
        <taxon>Bacillati</taxon>
        <taxon>Bacillota</taxon>
        <taxon>Bacilli</taxon>
        <taxon>Bacillales</taxon>
        <taxon>Thermoactinomycetaceae</taxon>
        <taxon>Thermoflavimicrobium</taxon>
    </lineage>
</organism>
<accession>A0A1I3M0U3</accession>
<proteinExistence type="predicted"/>
<evidence type="ECO:0000313" key="1">
    <source>
        <dbReference type="EMBL" id="SFI90661.1"/>
    </source>
</evidence>
<dbReference type="AlphaFoldDB" id="A0A1I3M0U3"/>
<protein>
    <submittedName>
        <fullName evidence="1">Uncharacterized protein</fullName>
    </submittedName>
</protein>
<dbReference type="EMBL" id="FORR01000002">
    <property type="protein sequence ID" value="SFI90661.1"/>
    <property type="molecule type" value="Genomic_DNA"/>
</dbReference>
<gene>
    <name evidence="1" type="ORF">SAMN05421852_102402</name>
</gene>
<reference evidence="1 2" key="1">
    <citation type="submission" date="2016-10" db="EMBL/GenBank/DDBJ databases">
        <authorList>
            <person name="de Groot N.N."/>
        </authorList>
    </citation>
    <scope>NUCLEOTIDE SEQUENCE [LARGE SCALE GENOMIC DNA]</scope>
    <source>
        <strain evidence="1 2">DSM 44778</strain>
    </source>
</reference>
<keyword evidence="2" id="KW-1185">Reference proteome</keyword>